<dbReference type="Proteomes" id="UP000289340">
    <property type="component" value="Chromosome 11"/>
</dbReference>
<dbReference type="InterPro" id="IPR003676">
    <property type="entry name" value="SAUR_fam"/>
</dbReference>
<proteinExistence type="inferred from homology"/>
<reference evidence="2 3" key="1">
    <citation type="submission" date="2018-09" db="EMBL/GenBank/DDBJ databases">
        <title>A high-quality reference genome of wild soybean provides a powerful tool to mine soybean genomes.</title>
        <authorList>
            <person name="Xie M."/>
            <person name="Chung C.Y.L."/>
            <person name="Li M.-W."/>
            <person name="Wong F.-L."/>
            <person name="Chan T.-F."/>
            <person name="Lam H.-M."/>
        </authorList>
    </citation>
    <scope>NUCLEOTIDE SEQUENCE [LARGE SCALE GENOMIC DNA]</scope>
    <source>
        <strain evidence="3">cv. W05</strain>
        <tissue evidence="2">Hypocotyl of etiolated seedlings</tissue>
    </source>
</reference>
<organism evidence="2 3">
    <name type="scientific">Glycine soja</name>
    <name type="common">Wild soybean</name>
    <dbReference type="NCBI Taxonomy" id="3848"/>
    <lineage>
        <taxon>Eukaryota</taxon>
        <taxon>Viridiplantae</taxon>
        <taxon>Streptophyta</taxon>
        <taxon>Embryophyta</taxon>
        <taxon>Tracheophyta</taxon>
        <taxon>Spermatophyta</taxon>
        <taxon>Magnoliopsida</taxon>
        <taxon>eudicotyledons</taxon>
        <taxon>Gunneridae</taxon>
        <taxon>Pentapetalae</taxon>
        <taxon>rosids</taxon>
        <taxon>fabids</taxon>
        <taxon>Fabales</taxon>
        <taxon>Fabaceae</taxon>
        <taxon>Papilionoideae</taxon>
        <taxon>50 kb inversion clade</taxon>
        <taxon>NPAAA clade</taxon>
        <taxon>indigoferoid/millettioid clade</taxon>
        <taxon>Phaseoleae</taxon>
        <taxon>Glycine</taxon>
        <taxon>Glycine subgen. Soja</taxon>
    </lineage>
</organism>
<dbReference type="Gramene" id="XM_028331620.1">
    <property type="protein sequence ID" value="XP_028187421.1"/>
    <property type="gene ID" value="LOC114374034"/>
</dbReference>
<keyword evidence="3" id="KW-1185">Reference proteome</keyword>
<dbReference type="AlphaFoldDB" id="A0A445ID13"/>
<evidence type="ECO:0000256" key="1">
    <source>
        <dbReference type="ARBA" id="ARBA00006974"/>
    </source>
</evidence>
<dbReference type="GO" id="GO:0009733">
    <property type="term" value="P:response to auxin"/>
    <property type="evidence" value="ECO:0007669"/>
    <property type="project" value="InterPro"/>
</dbReference>
<evidence type="ECO:0000313" key="3">
    <source>
        <dbReference type="Proteomes" id="UP000289340"/>
    </source>
</evidence>
<accession>A0A445ID13</accession>
<dbReference type="Pfam" id="PF02519">
    <property type="entry name" value="Auxin_inducible"/>
    <property type="match status" value="1"/>
</dbReference>
<name>A0A445ID13_GLYSO</name>
<sequence length="144" mass="16071">MANFSVRNSSSSSSKKKSVVGGIVKFKFVVEKLQKRLLMGRNKEGCDSSLNSSYVPEDVKEGHFAVIAEGGEEQKRFVLPLSCLTNPTFLKLLEQAEEEYGFDHGGAVTIPCRPCELESILAHQWHTQTTTTGPRWTCRKSMVF</sequence>
<evidence type="ECO:0000313" key="2">
    <source>
        <dbReference type="EMBL" id="RZB83946.1"/>
    </source>
</evidence>
<dbReference type="PANTHER" id="PTHR31374:SF264">
    <property type="entry name" value="AUXIN-RESPONSIVE PROTEIN SAUR36-LIKE"/>
    <property type="match status" value="1"/>
</dbReference>
<gene>
    <name evidence="2" type="ORF">D0Y65_032423</name>
</gene>
<dbReference type="EMBL" id="QZWG01000011">
    <property type="protein sequence ID" value="RZB83946.1"/>
    <property type="molecule type" value="Genomic_DNA"/>
</dbReference>
<comment type="caution">
    <text evidence="2">The sequence shown here is derived from an EMBL/GenBank/DDBJ whole genome shotgun (WGS) entry which is preliminary data.</text>
</comment>
<dbReference type="PANTHER" id="PTHR31374">
    <property type="entry name" value="AUXIN-INDUCED PROTEIN-LIKE-RELATED"/>
    <property type="match status" value="1"/>
</dbReference>
<protein>
    <submittedName>
        <fullName evidence="2">Auxin-responsive protein SAUR50</fullName>
    </submittedName>
</protein>
<comment type="similarity">
    <text evidence="1">Belongs to the ARG7 family.</text>
</comment>